<evidence type="ECO:0000313" key="1">
    <source>
        <dbReference type="EMBL" id="KAJ8411592.1"/>
    </source>
</evidence>
<dbReference type="Proteomes" id="UP001221898">
    <property type="component" value="Unassembled WGS sequence"/>
</dbReference>
<dbReference type="EMBL" id="JAINUG010000022">
    <property type="protein sequence ID" value="KAJ8411592.1"/>
    <property type="molecule type" value="Genomic_DNA"/>
</dbReference>
<sequence>MLKDLHPSTSFWYLCLSPPFMEKEVWTFRLLGPTDTLPQMTLESNGCFVRILRSAFQPSFLSSTTPTTQEPS</sequence>
<organism evidence="1 2">
    <name type="scientific">Aldrovandia affinis</name>
    <dbReference type="NCBI Taxonomy" id="143900"/>
    <lineage>
        <taxon>Eukaryota</taxon>
        <taxon>Metazoa</taxon>
        <taxon>Chordata</taxon>
        <taxon>Craniata</taxon>
        <taxon>Vertebrata</taxon>
        <taxon>Euteleostomi</taxon>
        <taxon>Actinopterygii</taxon>
        <taxon>Neopterygii</taxon>
        <taxon>Teleostei</taxon>
        <taxon>Notacanthiformes</taxon>
        <taxon>Halosauridae</taxon>
        <taxon>Aldrovandia</taxon>
    </lineage>
</organism>
<gene>
    <name evidence="1" type="ORF">AAFF_G00164000</name>
</gene>
<reference evidence="1" key="1">
    <citation type="journal article" date="2023" name="Science">
        <title>Genome structures resolve the early diversification of teleost fishes.</title>
        <authorList>
            <person name="Parey E."/>
            <person name="Louis A."/>
            <person name="Montfort J."/>
            <person name="Bouchez O."/>
            <person name="Roques C."/>
            <person name="Iampietro C."/>
            <person name="Lluch J."/>
            <person name="Castinel A."/>
            <person name="Donnadieu C."/>
            <person name="Desvignes T."/>
            <person name="Floi Bucao C."/>
            <person name="Jouanno E."/>
            <person name="Wen M."/>
            <person name="Mejri S."/>
            <person name="Dirks R."/>
            <person name="Jansen H."/>
            <person name="Henkel C."/>
            <person name="Chen W.J."/>
            <person name="Zahm M."/>
            <person name="Cabau C."/>
            <person name="Klopp C."/>
            <person name="Thompson A.W."/>
            <person name="Robinson-Rechavi M."/>
            <person name="Braasch I."/>
            <person name="Lecointre G."/>
            <person name="Bobe J."/>
            <person name="Postlethwait J.H."/>
            <person name="Berthelot C."/>
            <person name="Roest Crollius H."/>
            <person name="Guiguen Y."/>
        </authorList>
    </citation>
    <scope>NUCLEOTIDE SEQUENCE</scope>
    <source>
        <strain evidence="1">NC1722</strain>
    </source>
</reference>
<name>A0AAD7T0L1_9TELE</name>
<comment type="caution">
    <text evidence="1">The sequence shown here is derived from an EMBL/GenBank/DDBJ whole genome shotgun (WGS) entry which is preliminary data.</text>
</comment>
<dbReference type="AlphaFoldDB" id="A0AAD7T0L1"/>
<proteinExistence type="predicted"/>
<evidence type="ECO:0000313" key="2">
    <source>
        <dbReference type="Proteomes" id="UP001221898"/>
    </source>
</evidence>
<accession>A0AAD7T0L1</accession>
<keyword evidence="2" id="KW-1185">Reference proteome</keyword>
<protein>
    <submittedName>
        <fullName evidence="1">Uncharacterized protein</fullName>
    </submittedName>
</protein>